<keyword evidence="2" id="KW-1185">Reference proteome</keyword>
<accession>A0A4R3I022</accession>
<evidence type="ECO:0000313" key="1">
    <source>
        <dbReference type="EMBL" id="TCS38514.1"/>
    </source>
</evidence>
<gene>
    <name evidence="1" type="ORF">EDC30_102253</name>
</gene>
<name>A0A4R3I022_PAULE</name>
<proteinExistence type="predicted"/>
<protein>
    <submittedName>
        <fullName evidence="1">Uncharacterized protein</fullName>
    </submittedName>
</protein>
<dbReference type="EMBL" id="SLZQ01000002">
    <property type="protein sequence ID" value="TCS38514.1"/>
    <property type="molecule type" value="Genomic_DNA"/>
</dbReference>
<sequence length="46" mass="5016">MITTFITACAMGFGFGIGTALFALTARVARAAWKRLAKIEWNCGYD</sequence>
<dbReference type="AlphaFoldDB" id="A0A4R3I022"/>
<comment type="caution">
    <text evidence="1">The sequence shown here is derived from an EMBL/GenBank/DDBJ whole genome shotgun (WGS) entry which is preliminary data.</text>
</comment>
<reference evidence="1 2" key="1">
    <citation type="submission" date="2019-03" db="EMBL/GenBank/DDBJ databases">
        <title>Genomic Encyclopedia of Type Strains, Phase IV (KMG-IV): sequencing the most valuable type-strain genomes for metagenomic binning, comparative biology and taxonomic classification.</title>
        <authorList>
            <person name="Goeker M."/>
        </authorList>
    </citation>
    <scope>NUCLEOTIDE SEQUENCE [LARGE SCALE GENOMIC DNA]</scope>
    <source>
        <strain evidence="1 2">DSM 7445</strain>
    </source>
</reference>
<dbReference type="Proteomes" id="UP000295382">
    <property type="component" value="Unassembled WGS sequence"/>
</dbReference>
<organism evidence="1 2">
    <name type="scientific">Paucimonas lemoignei</name>
    <name type="common">Pseudomonas lemoignei</name>
    <dbReference type="NCBI Taxonomy" id="29443"/>
    <lineage>
        <taxon>Bacteria</taxon>
        <taxon>Pseudomonadati</taxon>
        <taxon>Pseudomonadota</taxon>
        <taxon>Betaproteobacteria</taxon>
        <taxon>Burkholderiales</taxon>
        <taxon>Burkholderiaceae</taxon>
        <taxon>Paucimonas</taxon>
    </lineage>
</organism>
<dbReference type="RefSeq" id="WP_165973725.1">
    <property type="nucleotide sequence ID" value="NZ_SLZQ01000002.1"/>
</dbReference>
<evidence type="ECO:0000313" key="2">
    <source>
        <dbReference type="Proteomes" id="UP000295382"/>
    </source>
</evidence>